<evidence type="ECO:0000313" key="16">
    <source>
        <dbReference type="EMBL" id="PJM76169.1"/>
    </source>
</evidence>
<evidence type="ECO:0000256" key="7">
    <source>
        <dbReference type="ARBA" id="ARBA00022984"/>
    </source>
</evidence>
<dbReference type="PANTHER" id="PTHR43024:SF1">
    <property type="entry name" value="UDP-N-ACETYLMURAMOYL-TRIPEPTIDE--D-ALANYL-D-ALANINE LIGASE"/>
    <property type="match status" value="1"/>
</dbReference>
<dbReference type="AlphaFoldDB" id="A0A2M9HH96"/>
<keyword evidence="2 10" id="KW-0436">Ligase</keyword>
<proteinExistence type="inferred from homology"/>
<keyword evidence="9 10" id="KW-0961">Cell wall biogenesis/degradation</keyword>
<dbReference type="EMBL" id="PEBK01000001">
    <property type="protein sequence ID" value="PJM76169.1"/>
    <property type="molecule type" value="Genomic_DNA"/>
</dbReference>
<feature type="domain" description="Mur ligase central" evidence="15">
    <location>
        <begin position="115"/>
        <end position="303"/>
    </location>
</feature>
<feature type="compositionally biased region" description="Basic and acidic residues" evidence="12">
    <location>
        <begin position="502"/>
        <end position="511"/>
    </location>
</feature>
<dbReference type="GO" id="GO:0047480">
    <property type="term" value="F:UDP-N-acetylmuramoyl-tripeptide-D-alanyl-D-alanine ligase activity"/>
    <property type="evidence" value="ECO:0007669"/>
    <property type="project" value="UniProtKB-UniRule"/>
</dbReference>
<evidence type="ECO:0000313" key="17">
    <source>
        <dbReference type="Proteomes" id="UP000231451"/>
    </source>
</evidence>
<dbReference type="SUPFAM" id="SSF53244">
    <property type="entry name" value="MurD-like peptide ligases, peptide-binding domain"/>
    <property type="match status" value="1"/>
</dbReference>
<dbReference type="GO" id="GO:0008766">
    <property type="term" value="F:UDP-N-acetylmuramoylalanyl-D-glutamyl-2,6-diaminopimelate-D-alanyl-D-alanine ligase activity"/>
    <property type="evidence" value="ECO:0007669"/>
    <property type="project" value="RHEA"/>
</dbReference>
<keyword evidence="3 10" id="KW-0132">Cell division</keyword>
<comment type="function">
    <text evidence="10 11">Involved in cell wall formation. Catalyzes the final step in the synthesis of UDP-N-acetylmuramoyl-pentapeptide, the precursor of murein.</text>
</comment>
<evidence type="ECO:0000259" key="14">
    <source>
        <dbReference type="Pfam" id="PF02875"/>
    </source>
</evidence>
<dbReference type="GO" id="GO:0009252">
    <property type="term" value="P:peptidoglycan biosynthetic process"/>
    <property type="evidence" value="ECO:0007669"/>
    <property type="project" value="UniProtKB-UniRule"/>
</dbReference>
<dbReference type="Gene3D" id="3.90.190.20">
    <property type="entry name" value="Mur ligase, C-terminal domain"/>
    <property type="match status" value="1"/>
</dbReference>
<organism evidence="16 17">
    <name type="scientific">Bifidobacterium simiarum</name>
    <dbReference type="NCBI Taxonomy" id="2045441"/>
    <lineage>
        <taxon>Bacteria</taxon>
        <taxon>Bacillati</taxon>
        <taxon>Actinomycetota</taxon>
        <taxon>Actinomycetes</taxon>
        <taxon>Bifidobacteriales</taxon>
        <taxon>Bifidobacteriaceae</taxon>
        <taxon>Bifidobacterium</taxon>
    </lineage>
</organism>
<dbReference type="Pfam" id="PF01225">
    <property type="entry name" value="Mur_ligase"/>
    <property type="match status" value="1"/>
</dbReference>
<evidence type="ECO:0000256" key="8">
    <source>
        <dbReference type="ARBA" id="ARBA00023306"/>
    </source>
</evidence>
<evidence type="ECO:0000256" key="5">
    <source>
        <dbReference type="ARBA" id="ARBA00022840"/>
    </source>
</evidence>
<keyword evidence="6 10" id="KW-0133">Cell shape</keyword>
<dbReference type="InterPro" id="IPR051046">
    <property type="entry name" value="MurCDEF_CellWall_CoF430Synth"/>
</dbReference>
<comment type="subcellular location">
    <subcellularLocation>
        <location evidence="10 11">Cytoplasm</location>
    </subcellularLocation>
</comment>
<evidence type="ECO:0000256" key="1">
    <source>
        <dbReference type="ARBA" id="ARBA00022490"/>
    </source>
</evidence>
<sequence>MMTMTVEQAAEAVGGKLRRGETSPDSPIGTVVTDSRQAGAGSLFVAIAGEHVDGHRFVGQVYHAGAVAALVDHEVEGAEITQIVVPDTVRALGLLAKANIELRRRSGTPFTVVGVTGSVGKTTTKDLLRAVLSTQGETVAPVGSFNNDIGMPITALEVNEHTRFLIAEMGANHLGEIANLGALVPPDIAVVLKVGVAHLGEFGSVENIQRAKSEIVRALVPHGVAVLNADDEHVVPMADIAPGEVIWFGLGERAGFRASDITADGRDRAGFTLTAPGHDPVKVRLAIPGRHNVMNALAVIAVAVRIGVPVDDIVNVLAEQSSISPHRMAVFGLERGGSRFTVIDDSFNANPDSMKAGLDGLAGWAVDRDGEQPYRIAVLGSMLELGANETELHRGIGAYAVGLGLDAVIGVGSRGDGKLDELAGDLVAGARDACTADHASTLTELVHDVDEADRLVIDLAAGHANAVVLLKGSHASGLSALAGRWDRNDDLPEPSAPVAAADAERRNGEAQ</sequence>
<evidence type="ECO:0000259" key="15">
    <source>
        <dbReference type="Pfam" id="PF08245"/>
    </source>
</evidence>
<keyword evidence="7 10" id="KW-0573">Peptidoglycan synthesis</keyword>
<feature type="domain" description="Mur ligase C-terminal" evidence="14">
    <location>
        <begin position="326"/>
        <end position="473"/>
    </location>
</feature>
<dbReference type="InterPro" id="IPR036615">
    <property type="entry name" value="Mur_ligase_C_dom_sf"/>
</dbReference>
<dbReference type="GO" id="GO:0005524">
    <property type="term" value="F:ATP binding"/>
    <property type="evidence" value="ECO:0007669"/>
    <property type="project" value="UniProtKB-UniRule"/>
</dbReference>
<dbReference type="GO" id="GO:0008360">
    <property type="term" value="P:regulation of cell shape"/>
    <property type="evidence" value="ECO:0007669"/>
    <property type="project" value="UniProtKB-KW"/>
</dbReference>
<dbReference type="InterPro" id="IPR000713">
    <property type="entry name" value="Mur_ligase_N"/>
</dbReference>
<dbReference type="Gene3D" id="3.40.1190.10">
    <property type="entry name" value="Mur-like, catalytic domain"/>
    <property type="match status" value="1"/>
</dbReference>
<dbReference type="EC" id="6.3.2.10" evidence="10 11"/>
<dbReference type="Gene3D" id="3.40.1390.10">
    <property type="entry name" value="MurE/MurF, N-terminal domain"/>
    <property type="match status" value="1"/>
</dbReference>
<evidence type="ECO:0000256" key="6">
    <source>
        <dbReference type="ARBA" id="ARBA00022960"/>
    </source>
</evidence>
<dbReference type="Proteomes" id="UP000231451">
    <property type="component" value="Unassembled WGS sequence"/>
</dbReference>
<dbReference type="GO" id="GO:0051301">
    <property type="term" value="P:cell division"/>
    <property type="evidence" value="ECO:0007669"/>
    <property type="project" value="UniProtKB-KW"/>
</dbReference>
<dbReference type="Pfam" id="PF02875">
    <property type="entry name" value="Mur_ligase_C"/>
    <property type="match status" value="1"/>
</dbReference>
<dbReference type="InterPro" id="IPR036565">
    <property type="entry name" value="Mur-like_cat_sf"/>
</dbReference>
<dbReference type="OrthoDB" id="9800958at2"/>
<dbReference type="UniPathway" id="UPA00219"/>
<dbReference type="SUPFAM" id="SSF63418">
    <property type="entry name" value="MurE/MurF N-terminal domain"/>
    <property type="match status" value="1"/>
</dbReference>
<evidence type="ECO:0000256" key="3">
    <source>
        <dbReference type="ARBA" id="ARBA00022618"/>
    </source>
</evidence>
<evidence type="ECO:0000256" key="10">
    <source>
        <dbReference type="HAMAP-Rule" id="MF_02019"/>
    </source>
</evidence>
<dbReference type="GO" id="GO:0005737">
    <property type="term" value="C:cytoplasm"/>
    <property type="evidence" value="ECO:0007669"/>
    <property type="project" value="UniProtKB-SubCell"/>
</dbReference>
<keyword evidence="5 10" id="KW-0067">ATP-binding</keyword>
<evidence type="ECO:0000256" key="2">
    <source>
        <dbReference type="ARBA" id="ARBA00022598"/>
    </source>
</evidence>
<keyword evidence="4 10" id="KW-0547">Nucleotide-binding</keyword>
<comment type="caution">
    <text evidence="16">The sequence shown here is derived from an EMBL/GenBank/DDBJ whole genome shotgun (WGS) entry which is preliminary data.</text>
</comment>
<feature type="domain" description="Mur ligase N-terminal catalytic" evidence="13">
    <location>
        <begin position="30"/>
        <end position="98"/>
    </location>
</feature>
<dbReference type="RefSeq" id="WP_100512036.1">
    <property type="nucleotide sequence ID" value="NZ_PEBK01000001.1"/>
</dbReference>
<evidence type="ECO:0000256" key="4">
    <source>
        <dbReference type="ARBA" id="ARBA00022741"/>
    </source>
</evidence>
<gene>
    <name evidence="10" type="primary">murF</name>
    <name evidence="16" type="ORF">CSQ87_01210</name>
</gene>
<comment type="pathway">
    <text evidence="10 11">Cell wall biogenesis; peptidoglycan biosynthesis.</text>
</comment>
<dbReference type="PANTHER" id="PTHR43024">
    <property type="entry name" value="UDP-N-ACETYLMURAMOYL-TRIPEPTIDE--D-ALANYL-D-ALANINE LIGASE"/>
    <property type="match status" value="1"/>
</dbReference>
<dbReference type="NCBIfam" id="TIGR01143">
    <property type="entry name" value="murF"/>
    <property type="match status" value="1"/>
</dbReference>
<name>A0A2M9HH96_9BIFI</name>
<keyword evidence="1 10" id="KW-0963">Cytoplasm</keyword>
<evidence type="ECO:0000256" key="9">
    <source>
        <dbReference type="ARBA" id="ARBA00023316"/>
    </source>
</evidence>
<evidence type="ECO:0000256" key="11">
    <source>
        <dbReference type="RuleBase" id="RU004136"/>
    </source>
</evidence>
<dbReference type="InterPro" id="IPR013221">
    <property type="entry name" value="Mur_ligase_cen"/>
</dbReference>
<dbReference type="InterPro" id="IPR004101">
    <property type="entry name" value="Mur_ligase_C"/>
</dbReference>
<comment type="similarity">
    <text evidence="10">Belongs to the MurCDEF family. MurF subfamily.</text>
</comment>
<keyword evidence="8 10" id="KW-0131">Cell cycle</keyword>
<evidence type="ECO:0000259" key="13">
    <source>
        <dbReference type="Pfam" id="PF01225"/>
    </source>
</evidence>
<evidence type="ECO:0000256" key="12">
    <source>
        <dbReference type="SAM" id="MobiDB-lite"/>
    </source>
</evidence>
<comment type="catalytic activity">
    <reaction evidence="10 11">
        <text>D-alanyl-D-alanine + UDP-N-acetyl-alpha-D-muramoyl-L-alanyl-gamma-D-glutamyl-meso-2,6-diaminopimelate + ATP = UDP-N-acetyl-alpha-D-muramoyl-L-alanyl-gamma-D-glutamyl-meso-2,6-diaminopimeloyl-D-alanyl-D-alanine + ADP + phosphate + H(+)</text>
        <dbReference type="Rhea" id="RHEA:28374"/>
        <dbReference type="ChEBI" id="CHEBI:15378"/>
        <dbReference type="ChEBI" id="CHEBI:30616"/>
        <dbReference type="ChEBI" id="CHEBI:43474"/>
        <dbReference type="ChEBI" id="CHEBI:57822"/>
        <dbReference type="ChEBI" id="CHEBI:61386"/>
        <dbReference type="ChEBI" id="CHEBI:83905"/>
        <dbReference type="ChEBI" id="CHEBI:456216"/>
        <dbReference type="EC" id="6.3.2.10"/>
    </reaction>
</comment>
<dbReference type="SUPFAM" id="SSF53623">
    <property type="entry name" value="MurD-like peptide ligases, catalytic domain"/>
    <property type="match status" value="1"/>
</dbReference>
<feature type="binding site" evidence="10">
    <location>
        <begin position="117"/>
        <end position="123"/>
    </location>
    <ligand>
        <name>ATP</name>
        <dbReference type="ChEBI" id="CHEBI:30616"/>
    </ligand>
</feature>
<dbReference type="InterPro" id="IPR005863">
    <property type="entry name" value="UDP-N-AcMur_synth"/>
</dbReference>
<protein>
    <recommendedName>
        <fullName evidence="10 11">UDP-N-acetylmuramoyl-tripeptide--D-alanyl-D-alanine ligase</fullName>
        <ecNumber evidence="10 11">6.3.2.10</ecNumber>
    </recommendedName>
    <alternativeName>
        <fullName evidence="10">D-alanyl-D-alanine-adding enzyme</fullName>
    </alternativeName>
</protein>
<dbReference type="Pfam" id="PF08245">
    <property type="entry name" value="Mur_ligase_M"/>
    <property type="match status" value="1"/>
</dbReference>
<reference evidence="16 17" key="1">
    <citation type="submission" date="2017-10" db="EMBL/GenBank/DDBJ databases">
        <title>Draft genome sequences of strains TRE 1, TRE 9, TRE H and TRI 7, isolated from tamarins, belonging to four potential novel Bifidobacterium species.</title>
        <authorList>
            <person name="Mattarelli P."/>
            <person name="Modesto M."/>
            <person name="Puglisi E."/>
            <person name="Morelli L."/>
            <person name="Spezio C."/>
            <person name="Bonetti A."/>
            <person name="Sandri C."/>
        </authorList>
    </citation>
    <scope>NUCLEOTIDE SEQUENCE [LARGE SCALE GENOMIC DNA]</scope>
    <source>
        <strain evidence="17">TRI7</strain>
    </source>
</reference>
<dbReference type="GO" id="GO:0071555">
    <property type="term" value="P:cell wall organization"/>
    <property type="evidence" value="ECO:0007669"/>
    <property type="project" value="UniProtKB-KW"/>
</dbReference>
<dbReference type="HAMAP" id="MF_02019">
    <property type="entry name" value="MurF"/>
    <property type="match status" value="1"/>
</dbReference>
<accession>A0A2M9HH96</accession>
<keyword evidence="17" id="KW-1185">Reference proteome</keyword>
<feature type="region of interest" description="Disordered" evidence="12">
    <location>
        <begin position="485"/>
        <end position="511"/>
    </location>
</feature>
<dbReference type="InterPro" id="IPR035911">
    <property type="entry name" value="MurE/MurF_N"/>
</dbReference>